<comment type="subcellular location">
    <subcellularLocation>
        <location evidence="1">Cytoplasm</location>
    </subcellularLocation>
</comment>
<dbReference type="eggNOG" id="KOG2101">
    <property type="taxonomic scope" value="Eukaryota"/>
</dbReference>
<feature type="region of interest" description="Disordered" evidence="3">
    <location>
        <begin position="220"/>
        <end position="254"/>
    </location>
</feature>
<dbReference type="STRING" id="51351.M4CBD7"/>
<dbReference type="InterPro" id="IPR003114">
    <property type="entry name" value="Phox_assoc"/>
</dbReference>
<name>M4CBD7_BRACM</name>
<feature type="domain" description="PXA" evidence="4">
    <location>
        <begin position="8"/>
        <end position="190"/>
    </location>
</feature>
<accession>M4CBD7</accession>
<dbReference type="PANTHER" id="PTHR22999:SF23">
    <property type="entry name" value="SORTING NEXIN-16"/>
    <property type="match status" value="1"/>
</dbReference>
<reference evidence="5 6" key="2">
    <citation type="journal article" date="2018" name="Hortic Res">
        <title>Improved Brassica rapa reference genome by single-molecule sequencing and chromosome conformation capture technologies.</title>
        <authorList>
            <person name="Zhang L."/>
            <person name="Cai X."/>
            <person name="Wu J."/>
            <person name="Liu M."/>
            <person name="Grob S."/>
            <person name="Cheng F."/>
            <person name="Liang J."/>
            <person name="Cai C."/>
            <person name="Liu Z."/>
            <person name="Liu B."/>
            <person name="Wang F."/>
            <person name="Li S."/>
            <person name="Liu F."/>
            <person name="Li X."/>
            <person name="Cheng L."/>
            <person name="Yang W."/>
            <person name="Li M.H."/>
            <person name="Grossniklaus U."/>
            <person name="Zheng H."/>
            <person name="Wang X."/>
        </authorList>
    </citation>
    <scope>NUCLEOTIDE SEQUENCE [LARGE SCALE GENOMIC DNA]</scope>
    <source>
        <strain evidence="5 6">cv. Chiifu-401-42</strain>
    </source>
</reference>
<keyword evidence="6" id="KW-1185">Reference proteome</keyword>
<dbReference type="OMA" id="ARDIHHF"/>
<feature type="compositionally biased region" description="Basic and acidic residues" evidence="3">
    <location>
        <begin position="234"/>
        <end position="244"/>
    </location>
</feature>
<organism evidence="5 6">
    <name type="scientific">Brassica campestris</name>
    <name type="common">Field mustard</name>
    <dbReference type="NCBI Taxonomy" id="3711"/>
    <lineage>
        <taxon>Eukaryota</taxon>
        <taxon>Viridiplantae</taxon>
        <taxon>Streptophyta</taxon>
        <taxon>Embryophyta</taxon>
        <taxon>Tracheophyta</taxon>
        <taxon>Spermatophyta</taxon>
        <taxon>Magnoliopsida</taxon>
        <taxon>eudicotyledons</taxon>
        <taxon>Gunneridae</taxon>
        <taxon>Pentapetalae</taxon>
        <taxon>rosids</taxon>
        <taxon>malvids</taxon>
        <taxon>Brassicales</taxon>
        <taxon>Brassicaceae</taxon>
        <taxon>Brassiceae</taxon>
        <taxon>Brassica</taxon>
    </lineage>
</organism>
<evidence type="ECO:0000256" key="2">
    <source>
        <dbReference type="ARBA" id="ARBA00022490"/>
    </source>
</evidence>
<dbReference type="InterPro" id="IPR051837">
    <property type="entry name" value="SortingNexin/PXDomain-PKLike"/>
</dbReference>
<dbReference type="GO" id="GO:0005737">
    <property type="term" value="C:cytoplasm"/>
    <property type="evidence" value="ECO:0007669"/>
    <property type="project" value="UniProtKB-SubCell"/>
</dbReference>
<evidence type="ECO:0000256" key="1">
    <source>
        <dbReference type="ARBA" id="ARBA00004496"/>
    </source>
</evidence>
<evidence type="ECO:0000256" key="3">
    <source>
        <dbReference type="SAM" id="MobiDB-lite"/>
    </source>
</evidence>
<dbReference type="PANTHER" id="PTHR22999">
    <property type="entry name" value="PX SERINE/THREONINE KINASE PXK"/>
    <property type="match status" value="1"/>
</dbReference>
<reference evidence="5" key="3">
    <citation type="submission" date="2023-03" db="UniProtKB">
        <authorList>
            <consortium name="EnsemblPlants"/>
        </authorList>
    </citation>
    <scope>IDENTIFICATION</scope>
    <source>
        <strain evidence="5">cv. Chiifu-401-42</strain>
    </source>
</reference>
<dbReference type="Proteomes" id="UP000011750">
    <property type="component" value="Chromosome A03"/>
</dbReference>
<dbReference type="InParanoid" id="M4CBD7"/>
<proteinExistence type="predicted"/>
<keyword evidence="2" id="KW-0963">Cytoplasm</keyword>
<dbReference type="PROSITE" id="PS51207">
    <property type="entry name" value="PXA"/>
    <property type="match status" value="1"/>
</dbReference>
<dbReference type="Pfam" id="PF08628">
    <property type="entry name" value="Nexin_C"/>
    <property type="match status" value="1"/>
</dbReference>
<dbReference type="HOGENOM" id="CLU_647874_0_0_1"/>
<sequence length="424" mass="48560">MWKYKINSPVVEAAINDFVDKILDNFVKNLWYSITPDKEFPELIRGLIMNVVGEISVRVKEINIFGLIRDIVDLIGDHLESFRRYQAAIGKDVMKTLSSEDRDKKLRGHLMASEELYPALISKESEYKVLQKIVAGILSVFLRPGESQCPFVQTIARELLTCLVFRRLVNFASPDSISYNEDIELLEESTQGEDEIVSEANGWHSDNELDSKYVPPRVVRRLGEPENPPSEMENDLKELSDSQHADPSTSLVHNPTDMPPEGMPPNVVELILNLVDKVFQLNRGGWLRTQVFSALKKMLLFMEDPVNDWLQRKIRWLRNEDTVAHGIRLAQDQLWPNGVDQTDSSSLEQLLKAGVSKIKEFLFNKAPKALVRVCARDIHHFTQSNVSVKQLIFAILELLLRKVFPELEDLLRDIRENPPHGRSE</sequence>
<dbReference type="SMART" id="SM00313">
    <property type="entry name" value="PXA"/>
    <property type="match status" value="1"/>
</dbReference>
<reference evidence="5 6" key="1">
    <citation type="journal article" date="2011" name="Nat. Genet.">
        <title>The genome of the mesopolyploid crop species Brassica rapa.</title>
        <authorList>
            <consortium name="Brassica rapa Genome Sequencing Project Consortium"/>
            <person name="Wang X."/>
            <person name="Wang H."/>
            <person name="Wang J."/>
            <person name="Sun R."/>
            <person name="Wu J."/>
            <person name="Liu S."/>
            <person name="Bai Y."/>
            <person name="Mun J.H."/>
            <person name="Bancroft I."/>
            <person name="Cheng F."/>
            <person name="Huang S."/>
            <person name="Li X."/>
            <person name="Hua W."/>
            <person name="Wang J."/>
            <person name="Wang X."/>
            <person name="Freeling M."/>
            <person name="Pires J.C."/>
            <person name="Paterson A.H."/>
            <person name="Chalhoub B."/>
            <person name="Wang B."/>
            <person name="Hayward A."/>
            <person name="Sharpe A.G."/>
            <person name="Park B.S."/>
            <person name="Weisshaar B."/>
            <person name="Liu B."/>
            <person name="Li B."/>
            <person name="Liu B."/>
            <person name="Tong C."/>
            <person name="Song C."/>
            <person name="Duran C."/>
            <person name="Peng C."/>
            <person name="Geng C."/>
            <person name="Koh C."/>
            <person name="Lin C."/>
            <person name="Edwards D."/>
            <person name="Mu D."/>
            <person name="Shen D."/>
            <person name="Soumpourou E."/>
            <person name="Li F."/>
            <person name="Fraser F."/>
            <person name="Conant G."/>
            <person name="Lassalle G."/>
            <person name="King G.J."/>
            <person name="Bonnema G."/>
            <person name="Tang H."/>
            <person name="Wang H."/>
            <person name="Belcram H."/>
            <person name="Zhou H."/>
            <person name="Hirakawa H."/>
            <person name="Abe H."/>
            <person name="Guo H."/>
            <person name="Wang H."/>
            <person name="Jin H."/>
            <person name="Parkin I.A."/>
            <person name="Batley J."/>
            <person name="Kim J.S."/>
            <person name="Just J."/>
            <person name="Li J."/>
            <person name="Xu J."/>
            <person name="Deng J."/>
            <person name="Kim J.A."/>
            <person name="Li J."/>
            <person name="Yu J."/>
            <person name="Meng J."/>
            <person name="Wang J."/>
            <person name="Min J."/>
            <person name="Poulain J."/>
            <person name="Wang J."/>
            <person name="Hatakeyama K."/>
            <person name="Wu K."/>
            <person name="Wang L."/>
            <person name="Fang L."/>
            <person name="Trick M."/>
            <person name="Links M.G."/>
            <person name="Zhao M."/>
            <person name="Jin M."/>
            <person name="Ramchiary N."/>
            <person name="Drou N."/>
            <person name="Berkman P.J."/>
            <person name="Cai Q."/>
            <person name="Huang Q."/>
            <person name="Li R."/>
            <person name="Tabata S."/>
            <person name="Cheng S."/>
            <person name="Zhang S."/>
            <person name="Zhang S."/>
            <person name="Huang S."/>
            <person name="Sato S."/>
            <person name="Sun S."/>
            <person name="Kwon S.J."/>
            <person name="Choi S.R."/>
            <person name="Lee T.H."/>
            <person name="Fan W."/>
            <person name="Zhao X."/>
            <person name="Tan X."/>
            <person name="Xu X."/>
            <person name="Wang Y."/>
            <person name="Qiu Y."/>
            <person name="Yin Y."/>
            <person name="Li Y."/>
            <person name="Du Y."/>
            <person name="Liao Y."/>
            <person name="Lim Y."/>
            <person name="Narusaka Y."/>
            <person name="Wang Y."/>
            <person name="Wang Z."/>
            <person name="Li Z."/>
            <person name="Wang Z."/>
            <person name="Xiong Z."/>
            <person name="Zhang Z."/>
        </authorList>
    </citation>
    <scope>NUCLEOTIDE SEQUENCE [LARGE SCALE GENOMIC DNA]</scope>
    <source>
        <strain evidence="5 6">cv. Chiifu-401-42</strain>
    </source>
</reference>
<protein>
    <recommendedName>
        <fullName evidence="4">PXA domain-containing protein</fullName>
    </recommendedName>
</protein>
<evidence type="ECO:0000259" key="4">
    <source>
        <dbReference type="PROSITE" id="PS51207"/>
    </source>
</evidence>
<evidence type="ECO:0000313" key="5">
    <source>
        <dbReference type="EnsemblPlants" id="Bra001517.1-P"/>
    </source>
</evidence>
<dbReference type="AlphaFoldDB" id="M4CBD7"/>
<evidence type="ECO:0000313" key="6">
    <source>
        <dbReference type="Proteomes" id="UP000011750"/>
    </source>
</evidence>
<dbReference type="Pfam" id="PF02194">
    <property type="entry name" value="PXA"/>
    <property type="match status" value="1"/>
</dbReference>
<dbReference type="EnsemblPlants" id="Bra001517.1">
    <property type="protein sequence ID" value="Bra001517.1-P"/>
    <property type="gene ID" value="Bra001517"/>
</dbReference>
<dbReference type="Gramene" id="Bra001517.1">
    <property type="protein sequence ID" value="Bra001517.1-P"/>
    <property type="gene ID" value="Bra001517"/>
</dbReference>
<dbReference type="InterPro" id="IPR013937">
    <property type="entry name" value="Sorting_nexin_C"/>
</dbReference>